<organism evidence="1 2">
    <name type="scientific">Gigaspora rosea</name>
    <dbReference type="NCBI Taxonomy" id="44941"/>
    <lineage>
        <taxon>Eukaryota</taxon>
        <taxon>Fungi</taxon>
        <taxon>Fungi incertae sedis</taxon>
        <taxon>Mucoromycota</taxon>
        <taxon>Glomeromycotina</taxon>
        <taxon>Glomeromycetes</taxon>
        <taxon>Diversisporales</taxon>
        <taxon>Gigasporaceae</taxon>
        <taxon>Gigaspora</taxon>
    </lineage>
</organism>
<evidence type="ECO:0000313" key="2">
    <source>
        <dbReference type="Proteomes" id="UP000266673"/>
    </source>
</evidence>
<dbReference type="Proteomes" id="UP000266673">
    <property type="component" value="Unassembled WGS sequence"/>
</dbReference>
<accession>A0A397UQL9</accession>
<sequence length="126" mass="14844">MAQMHSYLVENIMLKLNYIEKNFCQEDFLVIFNKIASSIENRSDLFSEEESFFYLEKLSEQMEEDMDIKELSELDDLAGENLTNLEIENIIKLLSKLEINKSNMIEEIVYRNKDFDVNNILNGNSD</sequence>
<name>A0A397UQL9_9GLOM</name>
<dbReference type="AlphaFoldDB" id="A0A397UQL9"/>
<dbReference type="OrthoDB" id="2406411at2759"/>
<dbReference type="EMBL" id="QKWP01001006">
    <property type="protein sequence ID" value="RIB12605.1"/>
    <property type="molecule type" value="Genomic_DNA"/>
</dbReference>
<comment type="caution">
    <text evidence="1">The sequence shown here is derived from an EMBL/GenBank/DDBJ whole genome shotgun (WGS) entry which is preliminary data.</text>
</comment>
<proteinExistence type="predicted"/>
<reference evidence="1 2" key="1">
    <citation type="submission" date="2018-06" db="EMBL/GenBank/DDBJ databases">
        <title>Comparative genomics reveals the genomic features of Rhizophagus irregularis, R. cerebriforme, R. diaphanum and Gigaspora rosea, and their symbiotic lifestyle signature.</title>
        <authorList>
            <person name="Morin E."/>
            <person name="San Clemente H."/>
            <person name="Chen E.C.H."/>
            <person name="De La Providencia I."/>
            <person name="Hainaut M."/>
            <person name="Kuo A."/>
            <person name="Kohler A."/>
            <person name="Murat C."/>
            <person name="Tang N."/>
            <person name="Roy S."/>
            <person name="Loubradou J."/>
            <person name="Henrissat B."/>
            <person name="Grigoriev I.V."/>
            <person name="Corradi N."/>
            <person name="Roux C."/>
            <person name="Martin F.M."/>
        </authorList>
    </citation>
    <scope>NUCLEOTIDE SEQUENCE [LARGE SCALE GENOMIC DNA]</scope>
    <source>
        <strain evidence="1 2">DAOM 194757</strain>
    </source>
</reference>
<evidence type="ECO:0000313" key="1">
    <source>
        <dbReference type="EMBL" id="RIB12605.1"/>
    </source>
</evidence>
<protein>
    <submittedName>
        <fullName evidence="1">Uncharacterized protein</fullName>
    </submittedName>
</protein>
<gene>
    <name evidence="1" type="ORF">C2G38_2249393</name>
</gene>
<keyword evidence="2" id="KW-1185">Reference proteome</keyword>